<evidence type="ECO:0000259" key="8">
    <source>
        <dbReference type="PROSITE" id="PS50157"/>
    </source>
</evidence>
<dbReference type="SMART" id="SM00389">
    <property type="entry name" value="HOX"/>
    <property type="match status" value="1"/>
</dbReference>
<keyword evidence="3 5" id="KW-0539">Nucleus</keyword>
<feature type="compositionally biased region" description="Low complexity" evidence="6">
    <location>
        <begin position="627"/>
        <end position="636"/>
    </location>
</feature>
<dbReference type="EMBL" id="VCHE01000009">
    <property type="protein sequence ID" value="KAB2578898.1"/>
    <property type="molecule type" value="Genomic_DNA"/>
</dbReference>
<dbReference type="OrthoDB" id="5399138at2759"/>
<feature type="region of interest" description="Disordered" evidence="6">
    <location>
        <begin position="373"/>
        <end position="398"/>
    </location>
</feature>
<accession>A0A5N5DLU3</accession>
<dbReference type="GO" id="GO:0008270">
    <property type="term" value="F:zinc ion binding"/>
    <property type="evidence" value="ECO:0007669"/>
    <property type="project" value="UniProtKB-KW"/>
</dbReference>
<dbReference type="PROSITE" id="PS00028">
    <property type="entry name" value="ZINC_FINGER_C2H2_1"/>
    <property type="match status" value="1"/>
</dbReference>
<keyword evidence="4" id="KW-0479">Metal-binding</keyword>
<evidence type="ECO:0000256" key="4">
    <source>
        <dbReference type="PROSITE-ProRule" id="PRU00042"/>
    </source>
</evidence>
<dbReference type="InterPro" id="IPR006600">
    <property type="entry name" value="HTH_CenpB_DNA-bd_dom"/>
</dbReference>
<protein>
    <submittedName>
        <fullName evidence="9 10">Homeobox</fullName>
    </submittedName>
</protein>
<feature type="DNA-binding region" description="Homeobox" evidence="5">
    <location>
        <begin position="181"/>
        <end position="243"/>
    </location>
</feature>
<evidence type="ECO:0000256" key="2">
    <source>
        <dbReference type="ARBA" id="ARBA00023155"/>
    </source>
</evidence>
<dbReference type="Proteomes" id="UP000627934">
    <property type="component" value="Unassembled WGS sequence"/>
</dbReference>
<keyword evidence="2 5" id="KW-0371">Homeobox</keyword>
<dbReference type="CDD" id="cd00086">
    <property type="entry name" value="homeodomain"/>
    <property type="match status" value="1"/>
</dbReference>
<dbReference type="PROSITE" id="PS50071">
    <property type="entry name" value="HOMEOBOX_2"/>
    <property type="match status" value="1"/>
</dbReference>
<dbReference type="SUPFAM" id="SSF46689">
    <property type="entry name" value="Homeodomain-like"/>
    <property type="match status" value="1"/>
</dbReference>
<dbReference type="InterPro" id="IPR050224">
    <property type="entry name" value="TALE_homeobox"/>
</dbReference>
<dbReference type="Pfam" id="PF05920">
    <property type="entry name" value="Homeobox_KN"/>
    <property type="match status" value="1"/>
</dbReference>
<evidence type="ECO:0000259" key="7">
    <source>
        <dbReference type="PROSITE" id="PS50071"/>
    </source>
</evidence>
<keyword evidence="4" id="KW-0863">Zinc-finger</keyword>
<feature type="region of interest" description="Disordered" evidence="6">
    <location>
        <begin position="821"/>
        <end position="842"/>
    </location>
</feature>
<feature type="compositionally biased region" description="Basic residues" evidence="6">
    <location>
        <begin position="235"/>
        <end position="245"/>
    </location>
</feature>
<dbReference type="PANTHER" id="PTHR11850">
    <property type="entry name" value="HOMEOBOX PROTEIN TRANSCRIPTION FACTORS"/>
    <property type="match status" value="1"/>
</dbReference>
<reference evidence="10" key="1">
    <citation type="submission" date="2016-08" db="EMBL/GenBank/DDBJ databases">
        <authorList>
            <person name="Yan J."/>
        </authorList>
    </citation>
    <scope>NUCLEOTIDE SEQUENCE</scope>
    <source>
        <strain evidence="10">CSS-01s</strain>
    </source>
</reference>
<comment type="caution">
    <text evidence="9">The sequence shown here is derived from an EMBL/GenBank/DDBJ whole genome shotgun (WGS) entry which is preliminary data.</text>
</comment>
<evidence type="ECO:0000256" key="1">
    <source>
        <dbReference type="ARBA" id="ARBA00023125"/>
    </source>
</evidence>
<dbReference type="SMART" id="SM00355">
    <property type="entry name" value="ZnF_C2H2"/>
    <property type="match status" value="2"/>
</dbReference>
<dbReference type="InterPro" id="IPR009057">
    <property type="entry name" value="Homeodomain-like_sf"/>
</dbReference>
<reference evidence="9 11" key="3">
    <citation type="journal article" date="2019" name="Sci. Rep.">
        <title>A multi-omics analysis of the grapevine pathogen Lasiodiplodia theobromae reveals that temperature affects the expression of virulence- and pathogenicity-related genes.</title>
        <authorList>
            <person name="Felix C."/>
            <person name="Meneses R."/>
            <person name="Goncalves M.F.M."/>
            <person name="Tilleman L."/>
            <person name="Duarte A.S."/>
            <person name="Jorrin-Novo J.V."/>
            <person name="Van de Peer Y."/>
            <person name="Deforce D."/>
            <person name="Van Nieuwerburgh F."/>
            <person name="Esteves A.C."/>
            <person name="Alves A."/>
        </authorList>
    </citation>
    <scope>NUCLEOTIDE SEQUENCE [LARGE SCALE GENOMIC DNA]</scope>
    <source>
        <strain evidence="9 11">LA-SOL3</strain>
    </source>
</reference>
<dbReference type="InterPro" id="IPR001356">
    <property type="entry name" value="HD"/>
</dbReference>
<evidence type="ECO:0000256" key="5">
    <source>
        <dbReference type="PROSITE-ProRule" id="PRU00108"/>
    </source>
</evidence>
<evidence type="ECO:0000313" key="9">
    <source>
        <dbReference type="EMBL" id="KAB2578898.1"/>
    </source>
</evidence>
<dbReference type="Gene3D" id="1.10.10.60">
    <property type="entry name" value="Homeodomain-like"/>
    <property type="match status" value="1"/>
</dbReference>
<evidence type="ECO:0000313" key="10">
    <source>
        <dbReference type="EMBL" id="KAF9630563.1"/>
    </source>
</evidence>
<gene>
    <name evidence="9" type="primary">hbx4_1</name>
    <name evidence="10" type="ORF">BFW01_g1125</name>
    <name evidence="9" type="ORF">DBV05_g2362</name>
</gene>
<name>A0A5N5DLU3_9PEZI</name>
<dbReference type="GO" id="GO:0006355">
    <property type="term" value="P:regulation of DNA-templated transcription"/>
    <property type="evidence" value="ECO:0007669"/>
    <property type="project" value="InterPro"/>
</dbReference>
<dbReference type="PROSITE" id="PS50157">
    <property type="entry name" value="ZINC_FINGER_C2H2_2"/>
    <property type="match status" value="1"/>
</dbReference>
<dbReference type="Proteomes" id="UP000325902">
    <property type="component" value="Unassembled WGS sequence"/>
</dbReference>
<comment type="subcellular location">
    <subcellularLocation>
        <location evidence="5">Nucleus</location>
    </subcellularLocation>
</comment>
<dbReference type="GO" id="GO:0003677">
    <property type="term" value="F:DNA binding"/>
    <property type="evidence" value="ECO:0007669"/>
    <property type="project" value="UniProtKB-UniRule"/>
</dbReference>
<dbReference type="EMBL" id="MDYX01000040">
    <property type="protein sequence ID" value="KAF9630563.1"/>
    <property type="molecule type" value="Genomic_DNA"/>
</dbReference>
<dbReference type="Pfam" id="PF03221">
    <property type="entry name" value="HTH_Tnp_Tc5"/>
    <property type="match status" value="1"/>
</dbReference>
<keyword evidence="4" id="KW-0862">Zinc</keyword>
<organism evidence="9 11">
    <name type="scientific">Lasiodiplodia theobromae</name>
    <dbReference type="NCBI Taxonomy" id="45133"/>
    <lineage>
        <taxon>Eukaryota</taxon>
        <taxon>Fungi</taxon>
        <taxon>Dikarya</taxon>
        <taxon>Ascomycota</taxon>
        <taxon>Pezizomycotina</taxon>
        <taxon>Dothideomycetes</taxon>
        <taxon>Dothideomycetes incertae sedis</taxon>
        <taxon>Botryosphaeriales</taxon>
        <taxon>Botryosphaeriaceae</taxon>
        <taxon>Lasiodiplodia</taxon>
    </lineage>
</organism>
<evidence type="ECO:0000256" key="6">
    <source>
        <dbReference type="SAM" id="MobiDB-lite"/>
    </source>
</evidence>
<dbReference type="AlphaFoldDB" id="A0A5N5DLU3"/>
<reference evidence="10" key="2">
    <citation type="journal article" date="2018" name="DNA Res.">
        <title>Comparative genome and transcriptome analyses reveal adaptations to opportunistic infections in woody plant degrading pathogens of Botryosphaeriaceae.</title>
        <authorList>
            <person name="Yan J.Y."/>
            <person name="Zhao W.S."/>
            <person name="Chen Z."/>
            <person name="Xing Q.K."/>
            <person name="Zhang W."/>
            <person name="Chethana K.W.T."/>
            <person name="Xue M.F."/>
            <person name="Xu J.P."/>
            <person name="Phillips A.J.L."/>
            <person name="Wang Y."/>
            <person name="Liu J.H."/>
            <person name="Liu M."/>
            <person name="Zhou Y."/>
            <person name="Jayawardena R.S."/>
            <person name="Manawasinghe I.S."/>
            <person name="Huang J.B."/>
            <person name="Qiao G.H."/>
            <person name="Fu C.Y."/>
            <person name="Guo F.F."/>
            <person name="Dissanayake A.J."/>
            <person name="Peng Y.L."/>
            <person name="Hyde K.D."/>
            <person name="Li X.H."/>
        </authorList>
    </citation>
    <scope>NUCLEOTIDE SEQUENCE</scope>
    <source>
        <strain evidence="10">CSS-01s</strain>
    </source>
</reference>
<keyword evidence="1 5" id="KW-0238">DNA-binding</keyword>
<feature type="compositionally biased region" description="Basic residues" evidence="6">
    <location>
        <begin position="380"/>
        <end position="389"/>
    </location>
</feature>
<dbReference type="GO" id="GO:0005634">
    <property type="term" value="C:nucleus"/>
    <property type="evidence" value="ECO:0007669"/>
    <property type="project" value="UniProtKB-SubCell"/>
</dbReference>
<feature type="region of interest" description="Disordered" evidence="6">
    <location>
        <begin position="294"/>
        <end position="329"/>
    </location>
</feature>
<proteinExistence type="predicted"/>
<dbReference type="Gene3D" id="3.30.160.60">
    <property type="entry name" value="Classic Zinc Finger"/>
    <property type="match status" value="1"/>
</dbReference>
<feature type="region of interest" description="Disordered" evidence="6">
    <location>
        <begin position="613"/>
        <end position="643"/>
    </location>
</feature>
<evidence type="ECO:0000313" key="11">
    <source>
        <dbReference type="Proteomes" id="UP000325902"/>
    </source>
</evidence>
<dbReference type="InterPro" id="IPR008422">
    <property type="entry name" value="KN_HD"/>
</dbReference>
<sequence length="842" mass="93765">MAFDNRAQSMDDLFDFGEAAMPDVPLIHDNDNLDLQPPVGACLLHPHDDGCPCNGRSASQVDLSEPLVEESTDFLATNDLTNDWTMNFSNYISRYHKPENPCDYCRLRHLDCFLTFEGQTGCSPCNALFRTCSFDIPAQQRKPRNMIDTLHQVSEDVCQEFGALTSTKTMVGIKTDEDRAARKSGIRFSRASVKILTDWIVSHSDHPYPTEDEKAELRQRTGLTESQVNNWLANARRRKKHKPRRPASPSLQSSSAIDIALEKSWSEKNPMERYLDSPPDNEPAPWTAIQNAVRSTTPPLEEERSRSGHTSRHASTGSSGRPSRRAPSTASLEIASVNSGLSSQGESLGSAWSYTSRNSRTSGNSFGSFGSFGSVNGVRKERRRRRRPDIKKQASENDKKTKPFQCTFCTDAFKSKYDWARHEKSLHLSLEKWICAPLGPVITCSASGQKKCVFCDAIDPSKEHLETHNWSACEERSPEQRTFYRKDHLRQHMRLMHNCKLTPTMESWKSETQYIKSRCGFCRTTFETWQDRVDHLAKEFRNGAQMKDWKGCRGFDPQVALLITNAMPPYLIANEAKSPNPFSASQPASLAWHTTLHPTMSPATRWDQAAAGGFFHADRDGPPPARNTTSNSSLSTPPEHDMQVEPGTINATCWEILTVRLGKYAKQQLLQGVYPSDAMLQREARRILYDADDGWEQTAADNAEWLELFKKAHGLVGVSQDFDVVDTLEDLGMMGDMTGYPFTTDDWTTNPVAPTCSDSMGGPLNLCHANMMLGGPATCSWAPASMTATTGITTATSEGIFDMEGLQGLEALSALSFEPEPSRRQTWNGFPGIVPDGASSAP</sequence>
<feature type="region of interest" description="Disordered" evidence="6">
    <location>
        <begin position="227"/>
        <end position="259"/>
    </location>
</feature>
<evidence type="ECO:0000256" key="3">
    <source>
        <dbReference type="ARBA" id="ARBA00023242"/>
    </source>
</evidence>
<keyword evidence="11" id="KW-1185">Reference proteome</keyword>
<dbReference type="InterPro" id="IPR013087">
    <property type="entry name" value="Znf_C2H2_type"/>
</dbReference>
<feature type="domain" description="Homeobox" evidence="7">
    <location>
        <begin position="179"/>
        <end position="242"/>
    </location>
</feature>
<feature type="domain" description="C2H2-type" evidence="8">
    <location>
        <begin position="404"/>
        <end position="432"/>
    </location>
</feature>
<feature type="compositionally biased region" description="Low complexity" evidence="6">
    <location>
        <begin position="314"/>
        <end position="329"/>
    </location>
</feature>